<evidence type="ECO:0008006" key="4">
    <source>
        <dbReference type="Google" id="ProtNLM"/>
    </source>
</evidence>
<dbReference type="EMBL" id="BAABAO010000003">
    <property type="protein sequence ID" value="GAA4122325.1"/>
    <property type="molecule type" value="Genomic_DNA"/>
</dbReference>
<comment type="caution">
    <text evidence="2">The sequence shown here is derived from an EMBL/GenBank/DDBJ whole genome shotgun (WGS) entry which is preliminary data.</text>
</comment>
<evidence type="ECO:0000313" key="2">
    <source>
        <dbReference type="EMBL" id="GAA4122325.1"/>
    </source>
</evidence>
<keyword evidence="1" id="KW-1133">Transmembrane helix</keyword>
<keyword evidence="1" id="KW-0812">Transmembrane</keyword>
<dbReference type="Proteomes" id="UP001501333">
    <property type="component" value="Unassembled WGS sequence"/>
</dbReference>
<evidence type="ECO:0000313" key="3">
    <source>
        <dbReference type="Proteomes" id="UP001501333"/>
    </source>
</evidence>
<protein>
    <recommendedName>
        <fullName evidence="4">Molybdenum ABC transporter permease</fullName>
    </recommendedName>
</protein>
<reference evidence="3" key="1">
    <citation type="journal article" date="2019" name="Int. J. Syst. Evol. Microbiol.">
        <title>The Global Catalogue of Microorganisms (GCM) 10K type strain sequencing project: providing services to taxonomists for standard genome sequencing and annotation.</title>
        <authorList>
            <consortium name="The Broad Institute Genomics Platform"/>
            <consortium name="The Broad Institute Genome Sequencing Center for Infectious Disease"/>
            <person name="Wu L."/>
            <person name="Ma J."/>
        </authorList>
    </citation>
    <scope>NUCLEOTIDE SEQUENCE [LARGE SCALE GENOMIC DNA]</scope>
    <source>
        <strain evidence="3">JCM 17386</strain>
    </source>
</reference>
<sequence>MAQIIILLLLMIAIGVFIYITKYKDGKPKVGIKRNNYSDYFKDYSSLKLYWTSICFIFFGIAMLIAILILEIVFI</sequence>
<feature type="transmembrane region" description="Helical" evidence="1">
    <location>
        <begin position="49"/>
        <end position="74"/>
    </location>
</feature>
<name>A0ABP7XNJ7_9FLAO</name>
<proteinExistence type="predicted"/>
<dbReference type="RefSeq" id="WP_344757809.1">
    <property type="nucleotide sequence ID" value="NZ_BAABAO010000003.1"/>
</dbReference>
<accession>A0ABP7XNJ7</accession>
<feature type="transmembrane region" description="Helical" evidence="1">
    <location>
        <begin position="5"/>
        <end position="21"/>
    </location>
</feature>
<gene>
    <name evidence="2" type="ORF">GCM10022250_04770</name>
</gene>
<keyword evidence="3" id="KW-1185">Reference proteome</keyword>
<keyword evidence="1" id="KW-0472">Membrane</keyword>
<evidence type="ECO:0000256" key="1">
    <source>
        <dbReference type="SAM" id="Phobius"/>
    </source>
</evidence>
<organism evidence="2 3">
    <name type="scientific">Flavobacterium chungbukense</name>
    <dbReference type="NCBI Taxonomy" id="877464"/>
    <lineage>
        <taxon>Bacteria</taxon>
        <taxon>Pseudomonadati</taxon>
        <taxon>Bacteroidota</taxon>
        <taxon>Flavobacteriia</taxon>
        <taxon>Flavobacteriales</taxon>
        <taxon>Flavobacteriaceae</taxon>
        <taxon>Flavobacterium</taxon>
    </lineage>
</organism>